<dbReference type="NCBIfam" id="NF008159">
    <property type="entry name" value="PRK10911.1"/>
    <property type="match status" value="1"/>
</dbReference>
<keyword evidence="13" id="KW-1185">Reference proteome</keyword>
<dbReference type="EMBL" id="CP034015">
    <property type="protein sequence ID" value="AZG71317.1"/>
    <property type="molecule type" value="Genomic_DNA"/>
</dbReference>
<evidence type="ECO:0000313" key="12">
    <source>
        <dbReference type="EMBL" id="AZG71317.1"/>
    </source>
</evidence>
<dbReference type="PANTHER" id="PTHR43660">
    <property type="entry name" value="DIPEPTIDYL CARBOXYPEPTIDASE"/>
    <property type="match status" value="1"/>
</dbReference>
<comment type="similarity">
    <text evidence="1 9">Belongs to the peptidase M3 family.</text>
</comment>
<reference evidence="13" key="1">
    <citation type="submission" date="2018-11" db="EMBL/GenBank/DDBJ databases">
        <title>Shewanella sp. M2.</title>
        <authorList>
            <person name="Hwang Y.J."/>
            <person name="Hwang C.Y."/>
        </authorList>
    </citation>
    <scope>NUCLEOTIDE SEQUENCE [LARGE SCALE GENOMIC DNA]</scope>
    <source>
        <strain evidence="13">LMG 19866</strain>
    </source>
</reference>
<evidence type="ECO:0000313" key="13">
    <source>
        <dbReference type="Proteomes" id="UP000278035"/>
    </source>
</evidence>
<dbReference type="OrthoDB" id="9773538at2"/>
<evidence type="ECO:0000256" key="9">
    <source>
        <dbReference type="RuleBase" id="RU003435"/>
    </source>
</evidence>
<evidence type="ECO:0000256" key="8">
    <source>
        <dbReference type="ARBA" id="ARBA00026100"/>
    </source>
</evidence>
<dbReference type="KEGG" id="slj:EGC82_00170"/>
<dbReference type="InterPro" id="IPR024077">
    <property type="entry name" value="Neurolysin/TOP_dom2"/>
</dbReference>
<dbReference type="CDD" id="cd06456">
    <property type="entry name" value="M3A_DCP"/>
    <property type="match status" value="1"/>
</dbReference>
<dbReference type="GO" id="GO:0004222">
    <property type="term" value="F:metalloendopeptidase activity"/>
    <property type="evidence" value="ECO:0007669"/>
    <property type="project" value="UniProtKB-EC"/>
</dbReference>
<dbReference type="InterPro" id="IPR024080">
    <property type="entry name" value="Neurolysin/TOP_N"/>
</dbReference>
<dbReference type="AlphaFoldDB" id="A0A3G8LPK3"/>
<dbReference type="RefSeq" id="WP_124728970.1">
    <property type="nucleotide sequence ID" value="NZ_CBCSKC010000002.1"/>
</dbReference>
<evidence type="ECO:0000256" key="1">
    <source>
        <dbReference type="ARBA" id="ARBA00006040"/>
    </source>
</evidence>
<keyword evidence="4 9" id="KW-0378">Hydrolase</keyword>
<dbReference type="GO" id="GO:0006508">
    <property type="term" value="P:proteolysis"/>
    <property type="evidence" value="ECO:0007669"/>
    <property type="project" value="UniProtKB-KW"/>
</dbReference>
<dbReference type="EC" id="3.4.24.70" evidence="8"/>
<evidence type="ECO:0000256" key="7">
    <source>
        <dbReference type="ARBA" id="ARBA00024603"/>
    </source>
</evidence>
<keyword evidence="3 9" id="KW-0479">Metal-binding</keyword>
<proteinExistence type="inferred from homology"/>
<dbReference type="Gene3D" id="1.20.1050.40">
    <property type="entry name" value="Endopeptidase. Chain P, domain 1"/>
    <property type="match status" value="1"/>
</dbReference>
<sequence>MSNPLLSGAELPEFSKIKPEHIQPAVEQGIAKCRETIDALLAKNNQYTWENLIAPLEEVDDELSHIWSPVSHINSVISSDELRDAHDACLPLLSDYGTYVGQHQGLYEAYKSIHQSTDFAQLTQAQKMVIEQSLLDFELSGIGLDDSQKARYGEIVKRLSELTSNFSNQLLDATEAWTKLITDQAELVGLPESAIAAAKAMADAKEQKGWLFTLDFPSYLPVMTYSENRELREECYRAFVTRASDQGPNAGEFDNTNNMNEIVALRHELANLLGFASYADKSLATKMAENPAQVLGFLNELGQRSKGQAATELAELRAFAKAHYDVIEMASWDLSFYAEKLQQHKYEVSQEILRPYFPEDKVLSGLFYTVNRLFGLTIKEQKGVDTWHKDVRFFDIFDAENTQRGSFYLDLYARSGKRGGAWMDDCRGRRITSTGLQKPVAYLTCNFNGPVDGKPALFTHDEVTTLFHEFGHGIHHMLTKVDVGGVSGINGVPWDAVELPSQFMENWCWQEEALAEISGHYETGEPLPKALLDKVLAAKNFQSGMMMVRQLELSLFDFRMHHEFDPVKGVDIQGILDQVRSQIAVLTPPSFNRFQHGFGHIFAGGYAAGYYSYKWAEVLSADAFSRFEAEGIFNAETGKSFLNNILEMGGSEEPMELFKRFMGREPNTDALLRHSGIAV</sequence>
<dbReference type="FunFam" id="1.20.1050.40:FF:000002">
    <property type="entry name" value="Oligopeptidase A"/>
    <property type="match status" value="1"/>
</dbReference>
<dbReference type="SUPFAM" id="SSF55486">
    <property type="entry name" value="Metalloproteases ('zincins'), catalytic domain"/>
    <property type="match status" value="1"/>
</dbReference>
<keyword evidence="5 9" id="KW-0862">Zinc</keyword>
<dbReference type="FunFam" id="3.40.390.10:FF:000009">
    <property type="entry name" value="Oligopeptidase A"/>
    <property type="match status" value="1"/>
</dbReference>
<dbReference type="Gene3D" id="1.10.1370.10">
    <property type="entry name" value="Neurolysin, domain 3"/>
    <property type="match status" value="1"/>
</dbReference>
<accession>A0A3G8LPK3</accession>
<name>A0A3G8LPK3_9GAMM</name>
<dbReference type="InterPro" id="IPR045666">
    <property type="entry name" value="OpdA_N"/>
</dbReference>
<dbReference type="GO" id="GO:0046872">
    <property type="term" value="F:metal ion binding"/>
    <property type="evidence" value="ECO:0007669"/>
    <property type="project" value="UniProtKB-UniRule"/>
</dbReference>
<protein>
    <recommendedName>
        <fullName evidence="8">oligopeptidase A</fullName>
        <ecNumber evidence="8">3.4.24.70</ecNumber>
    </recommendedName>
</protein>
<evidence type="ECO:0000256" key="4">
    <source>
        <dbReference type="ARBA" id="ARBA00022801"/>
    </source>
</evidence>
<evidence type="ECO:0000256" key="2">
    <source>
        <dbReference type="ARBA" id="ARBA00022670"/>
    </source>
</evidence>
<feature type="domain" description="Peptidase M3A/M3B catalytic" evidence="10">
    <location>
        <begin position="222"/>
        <end position="676"/>
    </location>
</feature>
<dbReference type="Proteomes" id="UP000278035">
    <property type="component" value="Chromosome"/>
</dbReference>
<dbReference type="Pfam" id="PF19310">
    <property type="entry name" value="TOP_N"/>
    <property type="match status" value="1"/>
</dbReference>
<evidence type="ECO:0000256" key="5">
    <source>
        <dbReference type="ARBA" id="ARBA00022833"/>
    </source>
</evidence>
<dbReference type="Gene3D" id="3.40.390.10">
    <property type="entry name" value="Collagenase (Catalytic Domain)"/>
    <property type="match status" value="1"/>
</dbReference>
<dbReference type="Pfam" id="PF01432">
    <property type="entry name" value="Peptidase_M3"/>
    <property type="match status" value="1"/>
</dbReference>
<dbReference type="InterPro" id="IPR045090">
    <property type="entry name" value="Pept_M3A_M3B"/>
</dbReference>
<evidence type="ECO:0000259" key="11">
    <source>
        <dbReference type="Pfam" id="PF19310"/>
    </source>
</evidence>
<organism evidence="12 13">
    <name type="scientific">Shewanella livingstonensis</name>
    <dbReference type="NCBI Taxonomy" id="150120"/>
    <lineage>
        <taxon>Bacteria</taxon>
        <taxon>Pseudomonadati</taxon>
        <taxon>Pseudomonadota</taxon>
        <taxon>Gammaproteobacteria</taxon>
        <taxon>Alteromonadales</taxon>
        <taxon>Shewanellaceae</taxon>
        <taxon>Shewanella</taxon>
    </lineage>
</organism>
<keyword evidence="6 9" id="KW-0482">Metalloprotease</keyword>
<gene>
    <name evidence="12" type="ORF">EGC82_00170</name>
</gene>
<comment type="cofactor">
    <cofactor evidence="9">
        <name>Zn(2+)</name>
        <dbReference type="ChEBI" id="CHEBI:29105"/>
    </cofactor>
    <text evidence="9">Binds 1 zinc ion.</text>
</comment>
<dbReference type="PANTHER" id="PTHR43660:SF1">
    <property type="entry name" value="DIPEPTIDYL CARBOXYPEPTIDASE"/>
    <property type="match status" value="1"/>
</dbReference>
<keyword evidence="2 9" id="KW-0645">Protease</keyword>
<dbReference type="InterPro" id="IPR024079">
    <property type="entry name" value="MetalloPept_cat_dom_sf"/>
</dbReference>
<comment type="catalytic activity">
    <reaction evidence="7">
        <text>Hydrolysis of oligopeptides, with broad specificity. Gly or Ala commonly occur as P1 or P1' residues, but more distant residues are also important, as is shown by the fact that Z-Gly-Pro-Gly-|-Gly-Pro-Ala is cleaved, but not Z-(Gly)(5).</text>
        <dbReference type="EC" id="3.4.24.70"/>
    </reaction>
</comment>
<dbReference type="InterPro" id="IPR034005">
    <property type="entry name" value="M3A_DCP"/>
</dbReference>
<dbReference type="InterPro" id="IPR001567">
    <property type="entry name" value="Pept_M3A_M3B_dom"/>
</dbReference>
<evidence type="ECO:0000259" key="10">
    <source>
        <dbReference type="Pfam" id="PF01432"/>
    </source>
</evidence>
<dbReference type="GO" id="GO:0005829">
    <property type="term" value="C:cytosol"/>
    <property type="evidence" value="ECO:0007669"/>
    <property type="project" value="UniProtKB-ARBA"/>
</dbReference>
<feature type="domain" description="Oligopeptidase A N-terminal" evidence="11">
    <location>
        <begin position="35"/>
        <end position="149"/>
    </location>
</feature>
<evidence type="ECO:0000256" key="3">
    <source>
        <dbReference type="ARBA" id="ARBA00022723"/>
    </source>
</evidence>
<evidence type="ECO:0000256" key="6">
    <source>
        <dbReference type="ARBA" id="ARBA00023049"/>
    </source>
</evidence>